<accession>A0A834R152</accession>
<evidence type="ECO:0000256" key="1">
    <source>
        <dbReference type="SAM" id="MobiDB-lite"/>
    </source>
</evidence>
<evidence type="ECO:0000313" key="4">
    <source>
        <dbReference type="Proteomes" id="UP000070412"/>
    </source>
</evidence>
<name>A0A834R152_SARSC</name>
<dbReference type="OrthoDB" id="6501997at2759"/>
<proteinExistence type="predicted"/>
<dbReference type="Proteomes" id="UP000070412">
    <property type="component" value="Unassembled WGS sequence"/>
</dbReference>
<reference evidence="2" key="2">
    <citation type="submission" date="2020-01" db="EMBL/GenBank/DDBJ databases">
        <authorList>
            <person name="Korhonen P.K.K."/>
            <person name="Guangxu M.G."/>
            <person name="Wang T.W."/>
            <person name="Stroehlein A.J.S."/>
            <person name="Young N.D."/>
            <person name="Ang C.-S.A."/>
            <person name="Fernando D.W.F."/>
            <person name="Lu H.L."/>
            <person name="Taylor S.T."/>
            <person name="Ehtesham M.E.M."/>
            <person name="Najaraj S.H.N."/>
            <person name="Harsha G.H.G."/>
            <person name="Madugundu A.M."/>
            <person name="Renuse S.R."/>
            <person name="Holt D.H."/>
            <person name="Pandey A.P."/>
            <person name="Papenfuss A.P."/>
            <person name="Gasser R.B.G."/>
            <person name="Fischer K.F."/>
        </authorList>
    </citation>
    <scope>NUCLEOTIDE SEQUENCE</scope>
    <source>
        <strain evidence="2">SSS_KF_BRIS2020</strain>
    </source>
</reference>
<reference evidence="3" key="3">
    <citation type="submission" date="2022-06" db="UniProtKB">
        <authorList>
            <consortium name="EnsemblMetazoa"/>
        </authorList>
    </citation>
    <scope>IDENTIFICATION</scope>
</reference>
<keyword evidence="4" id="KW-1185">Reference proteome</keyword>
<reference evidence="4" key="1">
    <citation type="journal article" date="2020" name="PLoS Negl. Trop. Dis.">
        <title>High-quality nuclear genome for Sarcoptes scabiei-A critical resource for a neglected parasite.</title>
        <authorList>
            <person name="Korhonen P.K."/>
            <person name="Gasser R.B."/>
            <person name="Ma G."/>
            <person name="Wang T."/>
            <person name="Stroehlein A.J."/>
            <person name="Young N.D."/>
            <person name="Ang C.S."/>
            <person name="Fernando D.D."/>
            <person name="Lu H.C."/>
            <person name="Taylor S."/>
            <person name="Reynolds S.L."/>
            <person name="Mofiz E."/>
            <person name="Najaraj S.H."/>
            <person name="Gowda H."/>
            <person name="Madugundu A."/>
            <person name="Renuse S."/>
            <person name="Holt D."/>
            <person name="Pandey A."/>
            <person name="Papenfuss A.T."/>
            <person name="Fischer K."/>
        </authorList>
    </citation>
    <scope>NUCLEOTIDE SEQUENCE [LARGE SCALE GENOMIC DNA]</scope>
</reference>
<protein>
    <submittedName>
        <fullName evidence="2 3">Uncharacterized protein</fullName>
    </submittedName>
</protein>
<dbReference type="EMBL" id="WVUK01000066">
    <property type="protein sequence ID" value="KAF7488043.1"/>
    <property type="molecule type" value="Genomic_DNA"/>
</dbReference>
<evidence type="ECO:0000313" key="3">
    <source>
        <dbReference type="EnsemblMetazoa" id="KAF7488043.1"/>
    </source>
</evidence>
<evidence type="ECO:0000313" key="2">
    <source>
        <dbReference type="EMBL" id="KAF7488043.1"/>
    </source>
</evidence>
<dbReference type="EnsemblMetazoa" id="SSS_6696s_mrna">
    <property type="protein sequence ID" value="KAF7488043.1"/>
    <property type="gene ID" value="SSS_6696"/>
</dbReference>
<dbReference type="AlphaFoldDB" id="A0A834R152"/>
<gene>
    <name evidence="2" type="ORF">SSS_6696</name>
</gene>
<sequence>MMINILDFQIGPNLYEFDMKIDQDQSNIDNYFQQRNNLLHSKQNRSKSKRSKRSVYHYLMHLWRNFQNIWLADSSSSTSSSMSTMNNLMQRDSFDNDMIESMENEIQSQQQQKCHYDYYLDKYWDSPIVSASNTNKFFLYLNSKHCLNCPPIFSTSTSSSSSLSSLSPAASGSSSSSSSSSFASSPSSPSSSSPSSSSSTLISSNTMAKLFLPFWFVRLRDGQIPEIRFTKHETNLEIKNWKKYLASLFVIKINPNSSKNDFDGDNEEIKEDSWIGHHRSSYKTNRFDEDRETFENISNNENSSPNQNERINLIQIIKHISNLTEEKDVDSSSQNDPRSLQLDAELDYNRNQTINFDLNQTITFDRFQSSLINLVGDYVASFGDENEFWNNIKQFGHHSLKLLTMDTEQNESYRHEKISNDHLRESVKETLVAKSNKYETVLLEKYFKL</sequence>
<feature type="region of interest" description="Disordered" evidence="1">
    <location>
        <begin position="172"/>
        <end position="199"/>
    </location>
</feature>
<organism evidence="2">
    <name type="scientific">Sarcoptes scabiei</name>
    <name type="common">Itch mite</name>
    <name type="synonym">Acarus scabiei</name>
    <dbReference type="NCBI Taxonomy" id="52283"/>
    <lineage>
        <taxon>Eukaryota</taxon>
        <taxon>Metazoa</taxon>
        <taxon>Ecdysozoa</taxon>
        <taxon>Arthropoda</taxon>
        <taxon>Chelicerata</taxon>
        <taxon>Arachnida</taxon>
        <taxon>Acari</taxon>
        <taxon>Acariformes</taxon>
        <taxon>Sarcoptiformes</taxon>
        <taxon>Astigmata</taxon>
        <taxon>Psoroptidia</taxon>
        <taxon>Sarcoptoidea</taxon>
        <taxon>Sarcoptidae</taxon>
        <taxon>Sarcoptinae</taxon>
        <taxon>Sarcoptes</taxon>
    </lineage>
</organism>